<evidence type="ECO:0000256" key="1">
    <source>
        <dbReference type="ARBA" id="ARBA00005381"/>
    </source>
</evidence>
<dbReference type="InterPro" id="IPR050697">
    <property type="entry name" value="Adenylyl/Guanylyl_Cyclase_3/4"/>
</dbReference>
<dbReference type="SUPFAM" id="SSF55961">
    <property type="entry name" value="Bet v1-like"/>
    <property type="match status" value="1"/>
</dbReference>
<dbReference type="InterPro" id="IPR001054">
    <property type="entry name" value="A/G_cyclase"/>
</dbReference>
<dbReference type="PROSITE" id="PS50125">
    <property type="entry name" value="GUANYLATE_CYCLASE_2"/>
    <property type="match status" value="1"/>
</dbReference>
<sequence length="632" mass="70086">MSPQHHKIERLIPLPRSKVWELLSRTDHLNRVIGLYPIVRRVPRFQGSHVLQDMTAKAFGVVPMRWREHPFEWVALERYSVVREYDGGPLRKFVGGILLQDAQEMLEDGSPATLVTLFAEFTPAHILGLATIPLIGVRAMHKTMDFLQESVRLSSIAKSYLLPQTKAHFPVNRRELDRLIGGLSLYGFEPALLGRLREHLESSGDDGVIDMRPFQLADAWQMNRDVVLRLFLYATRSGILNLSWQLICPNCRVSKLGAERLSAITPQYHCDMCGIDYEASFDRYVELCFSVHPHIRRASKQVYCIGGPMITPHIHTQLELASGASGELVYPGGEAPMRLRVLRMNRMVSLNGGGTGSWQTDPCTNGEVWKLEYGADGEWSVAATAEPPPGTVLRLTNRSPDTIHVALERSDWSGDTVTAAKVTAMQEFRTLFSSEVLAPGQQIGIESVTLLFSDLRGSTAFYEQVGDAQAYSQVRRHFEFLIGHIAANEGALVKTIGDAVMAVFESPEKAVRAALDIQTSVQTQTEEEQVVIKLGLYNGPAIAVNGGDVLDYFGRTVNLAARAQGLSRGGDIVVSRECTLRPGVQELLDIYGPDVEFFRERLKGIDGETELARLIVTGAASGRTESYELESV</sequence>
<dbReference type="SMART" id="SM00044">
    <property type="entry name" value="CYCc"/>
    <property type="match status" value="1"/>
</dbReference>
<proteinExistence type="inferred from homology"/>
<evidence type="ECO:0000313" key="4">
    <source>
        <dbReference type="Proteomes" id="UP001469365"/>
    </source>
</evidence>
<gene>
    <name evidence="3" type="ORF">WMW72_25550</name>
</gene>
<accession>A0ABU9DSX4</accession>
<dbReference type="Gene3D" id="3.30.70.1230">
    <property type="entry name" value="Nucleotide cyclase"/>
    <property type="match status" value="1"/>
</dbReference>
<dbReference type="CDD" id="cd07302">
    <property type="entry name" value="CHD"/>
    <property type="match status" value="1"/>
</dbReference>
<evidence type="ECO:0000313" key="3">
    <source>
        <dbReference type="EMBL" id="MEK8131277.1"/>
    </source>
</evidence>
<protein>
    <submittedName>
        <fullName evidence="3">Adenylate/guanylate cyclase domain-containing protein</fullName>
    </submittedName>
</protein>
<dbReference type="Proteomes" id="UP001469365">
    <property type="component" value="Unassembled WGS sequence"/>
</dbReference>
<dbReference type="Pfam" id="PF19363">
    <property type="entry name" value="DUF5939"/>
    <property type="match status" value="1"/>
</dbReference>
<comment type="similarity">
    <text evidence="1">Belongs to the adenylyl cyclase class-3 family.</text>
</comment>
<feature type="domain" description="Guanylate cyclase" evidence="2">
    <location>
        <begin position="449"/>
        <end position="564"/>
    </location>
</feature>
<dbReference type="InterPro" id="IPR023393">
    <property type="entry name" value="START-like_dom_sf"/>
</dbReference>
<dbReference type="EMBL" id="JBBPCC010000020">
    <property type="protein sequence ID" value="MEK8131277.1"/>
    <property type="molecule type" value="Genomic_DNA"/>
</dbReference>
<dbReference type="Pfam" id="PF00211">
    <property type="entry name" value="Guanylate_cyc"/>
    <property type="match status" value="1"/>
</dbReference>
<dbReference type="PANTHER" id="PTHR43081:SF19">
    <property type="entry name" value="PH-SENSITIVE ADENYLATE CYCLASE RV1264"/>
    <property type="match status" value="1"/>
</dbReference>
<dbReference type="Gene3D" id="3.30.530.20">
    <property type="match status" value="1"/>
</dbReference>
<keyword evidence="4" id="KW-1185">Reference proteome</keyword>
<dbReference type="RefSeq" id="WP_341418413.1">
    <property type="nucleotide sequence ID" value="NZ_JBBPCC010000020.1"/>
</dbReference>
<dbReference type="InterPro" id="IPR045983">
    <property type="entry name" value="GUC-dom-containing_N"/>
</dbReference>
<comment type="caution">
    <text evidence="3">The sequence shown here is derived from an EMBL/GenBank/DDBJ whole genome shotgun (WGS) entry which is preliminary data.</text>
</comment>
<dbReference type="PANTHER" id="PTHR43081">
    <property type="entry name" value="ADENYLATE CYCLASE, TERMINAL-DIFFERENTIATION SPECIFIC-RELATED"/>
    <property type="match status" value="1"/>
</dbReference>
<organism evidence="3 4">
    <name type="scientific">Paenibacillus filicis</name>
    <dbReference type="NCBI Taxonomy" id="669464"/>
    <lineage>
        <taxon>Bacteria</taxon>
        <taxon>Bacillati</taxon>
        <taxon>Bacillota</taxon>
        <taxon>Bacilli</taxon>
        <taxon>Bacillales</taxon>
        <taxon>Paenibacillaceae</taxon>
        <taxon>Paenibacillus</taxon>
    </lineage>
</organism>
<dbReference type="SUPFAM" id="SSF55073">
    <property type="entry name" value="Nucleotide cyclase"/>
    <property type="match status" value="1"/>
</dbReference>
<dbReference type="InterPro" id="IPR029787">
    <property type="entry name" value="Nucleotide_cyclase"/>
</dbReference>
<reference evidence="3 4" key="1">
    <citation type="submission" date="2024-04" db="EMBL/GenBank/DDBJ databases">
        <title>draft genome sequnece of Paenibacillus filicis.</title>
        <authorList>
            <person name="Kim D.-U."/>
        </authorList>
    </citation>
    <scope>NUCLEOTIDE SEQUENCE [LARGE SCALE GENOMIC DNA]</scope>
    <source>
        <strain evidence="3 4">KACC14197</strain>
    </source>
</reference>
<name>A0ABU9DSX4_9BACL</name>
<evidence type="ECO:0000259" key="2">
    <source>
        <dbReference type="PROSITE" id="PS50125"/>
    </source>
</evidence>